<feature type="transmembrane region" description="Helical" evidence="21">
    <location>
        <begin position="102"/>
        <end position="124"/>
    </location>
</feature>
<evidence type="ECO:0000256" key="13">
    <source>
        <dbReference type="ARBA" id="ARBA00023316"/>
    </source>
</evidence>
<evidence type="ECO:0000256" key="15">
    <source>
        <dbReference type="ARBA" id="ARBA00033270"/>
    </source>
</evidence>
<evidence type="ECO:0000256" key="7">
    <source>
        <dbReference type="ARBA" id="ARBA00022692"/>
    </source>
</evidence>
<proteinExistence type="inferred from homology"/>
<evidence type="ECO:0000256" key="17">
    <source>
        <dbReference type="ARBA" id="ARBA00041185"/>
    </source>
</evidence>
<evidence type="ECO:0000256" key="16">
    <source>
        <dbReference type="ARBA" id="ARBA00038053"/>
    </source>
</evidence>
<gene>
    <name evidence="22" type="ORF">A2782_00170</name>
</gene>
<dbReference type="GO" id="GO:0051301">
    <property type="term" value="P:cell division"/>
    <property type="evidence" value="ECO:0007669"/>
    <property type="project" value="UniProtKB-KW"/>
</dbReference>
<evidence type="ECO:0000256" key="1">
    <source>
        <dbReference type="ARBA" id="ARBA00004651"/>
    </source>
</evidence>
<evidence type="ECO:0000256" key="12">
    <source>
        <dbReference type="ARBA" id="ARBA00023306"/>
    </source>
</evidence>
<reference evidence="22 23" key="1">
    <citation type="journal article" date="2016" name="Nat. Commun.">
        <title>Thousands of microbial genomes shed light on interconnected biogeochemical processes in an aquifer system.</title>
        <authorList>
            <person name="Anantharaman K."/>
            <person name="Brown C.T."/>
            <person name="Hug L.A."/>
            <person name="Sharon I."/>
            <person name="Castelle C.J."/>
            <person name="Probst A.J."/>
            <person name="Thomas B.C."/>
            <person name="Singh A."/>
            <person name="Wilkins M.J."/>
            <person name="Karaoz U."/>
            <person name="Brodie E.L."/>
            <person name="Williams K.H."/>
            <person name="Hubbard S.S."/>
            <person name="Banfield J.F."/>
        </authorList>
    </citation>
    <scope>NUCLEOTIDE SEQUENCE [LARGE SCALE GENOMIC DNA]</scope>
</reference>
<dbReference type="Proteomes" id="UP000177967">
    <property type="component" value="Unassembled WGS sequence"/>
</dbReference>
<dbReference type="PANTHER" id="PTHR30474">
    <property type="entry name" value="CELL CYCLE PROTEIN"/>
    <property type="match status" value="1"/>
</dbReference>
<evidence type="ECO:0000256" key="19">
    <source>
        <dbReference type="ARBA" id="ARBA00044770"/>
    </source>
</evidence>
<feature type="transmembrane region" description="Helical" evidence="21">
    <location>
        <begin position="254"/>
        <end position="279"/>
    </location>
</feature>
<keyword evidence="5" id="KW-0328">Glycosyltransferase</keyword>
<organism evidence="22 23">
    <name type="scientific">Candidatus Blackburnbacteria bacterium RIFCSPHIGHO2_01_FULL_43_15b</name>
    <dbReference type="NCBI Taxonomy" id="1797513"/>
    <lineage>
        <taxon>Bacteria</taxon>
        <taxon>Candidatus Blackburniibacteriota</taxon>
    </lineage>
</organism>
<evidence type="ECO:0000256" key="20">
    <source>
        <dbReference type="ARBA" id="ARBA00049902"/>
    </source>
</evidence>
<feature type="transmembrane region" description="Helical" evidence="21">
    <location>
        <begin position="136"/>
        <end position="169"/>
    </location>
</feature>
<keyword evidence="3" id="KW-1003">Cell membrane</keyword>
<keyword evidence="4 22" id="KW-0132">Cell division</keyword>
<keyword evidence="9" id="KW-0573">Peptidoglycan synthesis</keyword>
<comment type="pathway">
    <text evidence="2">Cell wall biogenesis; peptidoglycan biosynthesis.</text>
</comment>
<keyword evidence="12" id="KW-0131">Cell cycle</keyword>
<keyword evidence="8" id="KW-0133">Cell shape</keyword>
<feature type="transmembrane region" description="Helical" evidence="21">
    <location>
        <begin position="328"/>
        <end position="349"/>
    </location>
</feature>
<evidence type="ECO:0000256" key="10">
    <source>
        <dbReference type="ARBA" id="ARBA00022989"/>
    </source>
</evidence>
<dbReference type="EMBL" id="MHBW01000012">
    <property type="protein sequence ID" value="OGY09294.1"/>
    <property type="molecule type" value="Genomic_DNA"/>
</dbReference>
<protein>
    <recommendedName>
        <fullName evidence="17">Probable peptidoglycan glycosyltransferase FtsW</fullName>
        <ecNumber evidence="19">2.4.99.28</ecNumber>
    </recommendedName>
    <alternativeName>
        <fullName evidence="18">Cell division protein FtsW</fullName>
    </alternativeName>
    <alternativeName>
        <fullName evidence="15">Cell wall polymerase</fullName>
    </alternativeName>
    <alternativeName>
        <fullName evidence="14">Peptidoglycan polymerase</fullName>
    </alternativeName>
</protein>
<dbReference type="AlphaFoldDB" id="A0A1G1V1N7"/>
<dbReference type="EC" id="2.4.99.28" evidence="19"/>
<name>A0A1G1V1N7_9BACT</name>
<evidence type="ECO:0000313" key="23">
    <source>
        <dbReference type="Proteomes" id="UP000177967"/>
    </source>
</evidence>
<sequence length="359" mass="38337">MRGGIDRLLLMAVLLLVGFGVAMVFDASVADATRTFNDKFFFVKRQLVWITLGLLSMTITSFVNYKFWEKISVPLFGATILLLIVVLIPGIGVSALGASRRIGVGFLGVQPAEIAKLSLVIFLSASLSRDNSLIRFLVPVGIAALLIVIEPDLGTTTIVATTAFAVFFASNAPLAQVGLIGGSGFLAALVLALSSSYRRERLVTFLNPSFDTINSSYHVRQILIALGSGGVWGLGIGQSRQKYLYLPEPATDSIFAIIAEELGFIGATILILAFLFVFLRGFKIALSAEDSFGRLLATGITSWLAIQTLINLSAMVALVPLTGVPLPLVSYGGSSLLVTLTAIGILLNISKHRTTINRQ</sequence>
<keyword evidence="10 21" id="KW-1133">Transmembrane helix</keyword>
<feature type="transmembrane region" description="Helical" evidence="21">
    <location>
        <begin position="217"/>
        <end position="234"/>
    </location>
</feature>
<dbReference type="InterPro" id="IPR013437">
    <property type="entry name" value="FtsW"/>
</dbReference>
<keyword evidence="13" id="KW-0961">Cell wall biogenesis/degradation</keyword>
<comment type="caution">
    <text evidence="22">The sequence shown here is derived from an EMBL/GenBank/DDBJ whole genome shotgun (WGS) entry which is preliminary data.</text>
</comment>
<dbReference type="GO" id="GO:0032153">
    <property type="term" value="C:cell division site"/>
    <property type="evidence" value="ECO:0007669"/>
    <property type="project" value="TreeGrafter"/>
</dbReference>
<feature type="transmembrane region" description="Helical" evidence="21">
    <location>
        <begin position="175"/>
        <end position="197"/>
    </location>
</feature>
<evidence type="ECO:0000256" key="14">
    <source>
        <dbReference type="ARBA" id="ARBA00032370"/>
    </source>
</evidence>
<evidence type="ECO:0000256" key="11">
    <source>
        <dbReference type="ARBA" id="ARBA00023136"/>
    </source>
</evidence>
<dbReference type="GO" id="GO:0071555">
    <property type="term" value="P:cell wall organization"/>
    <property type="evidence" value="ECO:0007669"/>
    <property type="project" value="UniProtKB-KW"/>
</dbReference>
<evidence type="ECO:0000256" key="4">
    <source>
        <dbReference type="ARBA" id="ARBA00022618"/>
    </source>
</evidence>
<keyword evidence="6" id="KW-0808">Transferase</keyword>
<comment type="subcellular location">
    <subcellularLocation>
        <location evidence="1">Cell membrane</location>
        <topology evidence="1">Multi-pass membrane protein</topology>
    </subcellularLocation>
</comment>
<keyword evidence="7 21" id="KW-0812">Transmembrane</keyword>
<dbReference type="NCBIfam" id="TIGR02614">
    <property type="entry name" value="ftsW"/>
    <property type="match status" value="1"/>
</dbReference>
<evidence type="ECO:0000256" key="8">
    <source>
        <dbReference type="ARBA" id="ARBA00022960"/>
    </source>
</evidence>
<evidence type="ECO:0000256" key="9">
    <source>
        <dbReference type="ARBA" id="ARBA00022984"/>
    </source>
</evidence>
<feature type="transmembrane region" description="Helical" evidence="21">
    <location>
        <begin position="75"/>
        <end position="96"/>
    </location>
</feature>
<dbReference type="PANTHER" id="PTHR30474:SF2">
    <property type="entry name" value="PEPTIDOGLYCAN GLYCOSYLTRANSFERASE FTSW-RELATED"/>
    <property type="match status" value="1"/>
</dbReference>
<feature type="transmembrane region" description="Helical" evidence="21">
    <location>
        <begin position="48"/>
        <end position="68"/>
    </location>
</feature>
<evidence type="ECO:0000256" key="2">
    <source>
        <dbReference type="ARBA" id="ARBA00004752"/>
    </source>
</evidence>
<dbReference type="GO" id="GO:0008955">
    <property type="term" value="F:peptidoglycan glycosyltransferase activity"/>
    <property type="evidence" value="ECO:0007669"/>
    <property type="project" value="UniProtKB-EC"/>
</dbReference>
<accession>A0A1G1V1N7</accession>
<keyword evidence="11 21" id="KW-0472">Membrane</keyword>
<evidence type="ECO:0000256" key="3">
    <source>
        <dbReference type="ARBA" id="ARBA00022475"/>
    </source>
</evidence>
<evidence type="ECO:0000256" key="18">
    <source>
        <dbReference type="ARBA" id="ARBA00041418"/>
    </source>
</evidence>
<dbReference type="InterPro" id="IPR001182">
    <property type="entry name" value="FtsW/RodA"/>
</dbReference>
<feature type="transmembrane region" description="Helical" evidence="21">
    <location>
        <begin position="300"/>
        <end position="322"/>
    </location>
</feature>
<evidence type="ECO:0000256" key="21">
    <source>
        <dbReference type="SAM" id="Phobius"/>
    </source>
</evidence>
<evidence type="ECO:0000256" key="5">
    <source>
        <dbReference type="ARBA" id="ARBA00022676"/>
    </source>
</evidence>
<dbReference type="GO" id="GO:0009252">
    <property type="term" value="P:peptidoglycan biosynthetic process"/>
    <property type="evidence" value="ECO:0007669"/>
    <property type="project" value="UniProtKB-KW"/>
</dbReference>
<dbReference type="GO" id="GO:0008360">
    <property type="term" value="P:regulation of cell shape"/>
    <property type="evidence" value="ECO:0007669"/>
    <property type="project" value="UniProtKB-KW"/>
</dbReference>
<dbReference type="GO" id="GO:0005886">
    <property type="term" value="C:plasma membrane"/>
    <property type="evidence" value="ECO:0007669"/>
    <property type="project" value="UniProtKB-SubCell"/>
</dbReference>
<evidence type="ECO:0000256" key="6">
    <source>
        <dbReference type="ARBA" id="ARBA00022679"/>
    </source>
</evidence>
<dbReference type="Pfam" id="PF01098">
    <property type="entry name" value="FTSW_RODA_SPOVE"/>
    <property type="match status" value="1"/>
</dbReference>
<comment type="similarity">
    <text evidence="16">Belongs to the SEDS family. FtsW subfamily.</text>
</comment>
<comment type="catalytic activity">
    <reaction evidence="20">
        <text>[GlcNAc-(1-&gt;4)-Mur2Ac(oyl-L-Ala-gamma-D-Glu-L-Lys-D-Ala-D-Ala)](n)-di-trans,octa-cis-undecaprenyl diphosphate + beta-D-GlcNAc-(1-&gt;4)-Mur2Ac(oyl-L-Ala-gamma-D-Glu-L-Lys-D-Ala-D-Ala)-di-trans,octa-cis-undecaprenyl diphosphate = [GlcNAc-(1-&gt;4)-Mur2Ac(oyl-L-Ala-gamma-D-Glu-L-Lys-D-Ala-D-Ala)](n+1)-di-trans,octa-cis-undecaprenyl diphosphate + di-trans,octa-cis-undecaprenyl diphosphate + H(+)</text>
        <dbReference type="Rhea" id="RHEA:23708"/>
        <dbReference type="Rhea" id="RHEA-COMP:9602"/>
        <dbReference type="Rhea" id="RHEA-COMP:9603"/>
        <dbReference type="ChEBI" id="CHEBI:15378"/>
        <dbReference type="ChEBI" id="CHEBI:58405"/>
        <dbReference type="ChEBI" id="CHEBI:60033"/>
        <dbReference type="ChEBI" id="CHEBI:78435"/>
        <dbReference type="EC" id="2.4.99.28"/>
    </reaction>
</comment>
<dbReference type="STRING" id="1797513.A2782_00170"/>
<dbReference type="GO" id="GO:0015648">
    <property type="term" value="F:lipid-linked peptidoglycan transporter activity"/>
    <property type="evidence" value="ECO:0007669"/>
    <property type="project" value="TreeGrafter"/>
</dbReference>
<evidence type="ECO:0000313" key="22">
    <source>
        <dbReference type="EMBL" id="OGY09294.1"/>
    </source>
</evidence>